<dbReference type="Proteomes" id="UP000182350">
    <property type="component" value="Unassembled WGS sequence"/>
</dbReference>
<keyword evidence="2" id="KW-0560">Oxidoreductase</keyword>
<sequence>MNLIPALMFRTPANPIPRLELQYRLTDQQDAPPVLFVHGIFSGAWIWAEYYLDWFAQQGFHAYALSFRGHGQSSAPDPLGQYSLQEYVQDLADAIRTIEQSHGQQPLLVGHSMGGMVVQSYLSQYRGRGALLLASIPPQGLLPVSFSSFLSNPLQALSMSKNYLLPETVAPHEFAHFMFARPVNGHKMLQWMQQMVRESLPLLWDMSWQDLPAPWAVARTPLVVVGARHDRLIPPDMVQLTASTYGTQAYWLDTGHGMMLEENWQEGAEQLVELLQKLVLKTR</sequence>
<dbReference type="InterPro" id="IPR000073">
    <property type="entry name" value="AB_hydrolase_1"/>
</dbReference>
<dbReference type="SUPFAM" id="SSF53474">
    <property type="entry name" value="alpha/beta-Hydrolases"/>
    <property type="match status" value="1"/>
</dbReference>
<evidence type="ECO:0000259" key="1">
    <source>
        <dbReference type="Pfam" id="PF12697"/>
    </source>
</evidence>
<dbReference type="GO" id="GO:0006654">
    <property type="term" value="P:phosphatidic acid biosynthetic process"/>
    <property type="evidence" value="ECO:0007669"/>
    <property type="project" value="TreeGrafter"/>
</dbReference>
<accession>A0A1K1TID8</accession>
<dbReference type="GO" id="GO:0004601">
    <property type="term" value="F:peroxidase activity"/>
    <property type="evidence" value="ECO:0007669"/>
    <property type="project" value="UniProtKB-KW"/>
</dbReference>
<keyword evidence="2" id="KW-0575">Peroxidase</keyword>
<dbReference type="STRING" id="1122209.SAMN02745752_00169"/>
<gene>
    <name evidence="2" type="ORF">SAMN02745752_00169</name>
</gene>
<dbReference type="GO" id="GO:0055088">
    <property type="term" value="P:lipid homeostasis"/>
    <property type="evidence" value="ECO:0007669"/>
    <property type="project" value="TreeGrafter"/>
</dbReference>
<dbReference type="InterPro" id="IPR029058">
    <property type="entry name" value="AB_hydrolase_fold"/>
</dbReference>
<dbReference type="GO" id="GO:0042171">
    <property type="term" value="F:lysophosphatidic acid acyltransferase activity"/>
    <property type="evidence" value="ECO:0007669"/>
    <property type="project" value="TreeGrafter"/>
</dbReference>
<dbReference type="RefSeq" id="WP_084661760.1">
    <property type="nucleotide sequence ID" value="NZ_FPJW01000001.1"/>
</dbReference>
<keyword evidence="3" id="KW-1185">Reference proteome</keyword>
<organism evidence="2 3">
    <name type="scientific">Marinospirillum alkaliphilum DSM 21637</name>
    <dbReference type="NCBI Taxonomy" id="1122209"/>
    <lineage>
        <taxon>Bacteria</taxon>
        <taxon>Pseudomonadati</taxon>
        <taxon>Pseudomonadota</taxon>
        <taxon>Gammaproteobacteria</taxon>
        <taxon>Oceanospirillales</taxon>
        <taxon>Oceanospirillaceae</taxon>
        <taxon>Marinospirillum</taxon>
    </lineage>
</organism>
<proteinExistence type="predicted"/>
<reference evidence="2 3" key="1">
    <citation type="submission" date="2016-11" db="EMBL/GenBank/DDBJ databases">
        <authorList>
            <person name="Jaros S."/>
            <person name="Januszkiewicz K."/>
            <person name="Wedrychowicz H."/>
        </authorList>
    </citation>
    <scope>NUCLEOTIDE SEQUENCE [LARGE SCALE GENOMIC DNA]</scope>
    <source>
        <strain evidence="2 3">DSM 21637</strain>
    </source>
</reference>
<feature type="domain" description="AB hydrolase-1" evidence="1">
    <location>
        <begin position="34"/>
        <end position="266"/>
    </location>
</feature>
<protein>
    <submittedName>
        <fullName evidence="2">Non-heme chloroperoxidase</fullName>
    </submittedName>
</protein>
<evidence type="ECO:0000313" key="3">
    <source>
        <dbReference type="Proteomes" id="UP000182350"/>
    </source>
</evidence>
<dbReference type="EMBL" id="FPJW01000001">
    <property type="protein sequence ID" value="SFX00302.1"/>
    <property type="molecule type" value="Genomic_DNA"/>
</dbReference>
<dbReference type="PRINTS" id="PR00111">
    <property type="entry name" value="ABHYDROLASE"/>
</dbReference>
<evidence type="ECO:0000313" key="2">
    <source>
        <dbReference type="EMBL" id="SFX00302.1"/>
    </source>
</evidence>
<dbReference type="OrthoDB" id="9806902at2"/>
<name>A0A1K1TID8_9GAMM</name>
<dbReference type="Pfam" id="PF12697">
    <property type="entry name" value="Abhydrolase_6"/>
    <property type="match status" value="1"/>
</dbReference>
<dbReference type="AlphaFoldDB" id="A0A1K1TID8"/>
<dbReference type="PANTHER" id="PTHR42886:SF42">
    <property type="entry name" value="ALPHA_BETA-HYDROLASES SUPERFAMILY PROTEIN"/>
    <property type="match status" value="1"/>
</dbReference>
<dbReference type="GO" id="GO:0052689">
    <property type="term" value="F:carboxylic ester hydrolase activity"/>
    <property type="evidence" value="ECO:0007669"/>
    <property type="project" value="TreeGrafter"/>
</dbReference>
<dbReference type="PANTHER" id="PTHR42886">
    <property type="entry name" value="RE40534P-RELATED"/>
    <property type="match status" value="1"/>
</dbReference>
<dbReference type="Gene3D" id="3.40.50.1820">
    <property type="entry name" value="alpha/beta hydrolase"/>
    <property type="match status" value="1"/>
</dbReference>